<sequence length="401" mass="44542">MEEEGGCSSQKRRPYDPSITAQWASLQPDLVQHIADCILTTSGVDEYMAMRAVCPTWRSAVAKPSPHAAVADLRFRPRQWVLLNEADDDQGRPLFLNVTTGRFRRLRRPVLRDYILVGASDGLLVLGDTDPPHAARLLNPLTGDMLPFAAPIPREPWAPIPSEPWVDTAVTSSEPTIIFSSQHGSKYLQSGIALYSADPTGQLRVVKLHDAALKKAGLFYLQSMVTYAGNVYVLSSGGTLCKIVWTGEHWYAERILDIDMKYIVALVEATSKLLLVKEQLETIEVFSIDVERKLLEPIKSLGSSALFLSHGNCMVVDADKLPSIKRNCIYSTFCTVFSIDRIYAWCDLGDGEKKFLTVSHVPVYCPGTESGIIHEGPLSLAEVLLNPYPKVKDQLDHFRQT</sequence>
<protein>
    <recommendedName>
        <fullName evidence="1">KIB1-4 beta-propeller domain-containing protein</fullName>
    </recommendedName>
</protein>
<dbReference type="STRING" id="4572.M7ZF35"/>
<accession>M7ZF35</accession>
<gene>
    <name evidence="2" type="ORF">TRIUR3_07197</name>
</gene>
<dbReference type="Pfam" id="PF03478">
    <property type="entry name" value="Beta-prop_KIB1-4"/>
    <property type="match status" value="1"/>
</dbReference>
<evidence type="ECO:0000259" key="1">
    <source>
        <dbReference type="Pfam" id="PF03478"/>
    </source>
</evidence>
<organism evidence="2">
    <name type="scientific">Triticum urartu</name>
    <name type="common">Red wild einkorn</name>
    <name type="synonym">Crithodium urartu</name>
    <dbReference type="NCBI Taxonomy" id="4572"/>
    <lineage>
        <taxon>Eukaryota</taxon>
        <taxon>Viridiplantae</taxon>
        <taxon>Streptophyta</taxon>
        <taxon>Embryophyta</taxon>
        <taxon>Tracheophyta</taxon>
        <taxon>Spermatophyta</taxon>
        <taxon>Magnoliopsida</taxon>
        <taxon>Liliopsida</taxon>
        <taxon>Poales</taxon>
        <taxon>Poaceae</taxon>
        <taxon>BOP clade</taxon>
        <taxon>Pooideae</taxon>
        <taxon>Triticodae</taxon>
        <taxon>Triticeae</taxon>
        <taxon>Triticinae</taxon>
        <taxon>Triticum</taxon>
    </lineage>
</organism>
<dbReference type="EMBL" id="KD225474">
    <property type="protein sequence ID" value="EMS51000.1"/>
    <property type="molecule type" value="Genomic_DNA"/>
</dbReference>
<dbReference type="PANTHER" id="PTHR33165">
    <property type="entry name" value="F-BOX DOMAIN CONTAINING PROTEIN-LIKE-RELATED"/>
    <property type="match status" value="1"/>
</dbReference>
<proteinExistence type="predicted"/>
<dbReference type="OMA" id="HACHAYM"/>
<evidence type="ECO:0000313" key="2">
    <source>
        <dbReference type="EMBL" id="EMS51000.1"/>
    </source>
</evidence>
<dbReference type="PANTHER" id="PTHR33165:SF35">
    <property type="entry name" value="DUF295 DOMAIN-CONTAINING PROTEIN"/>
    <property type="match status" value="1"/>
</dbReference>
<name>M7ZF35_TRIUA</name>
<dbReference type="AlphaFoldDB" id="M7ZF35"/>
<dbReference type="eggNOG" id="ENOG502R3DX">
    <property type="taxonomic scope" value="Eukaryota"/>
</dbReference>
<reference evidence="2" key="1">
    <citation type="journal article" date="2013" name="Nature">
        <title>Draft genome of the wheat A-genome progenitor Triticum urartu.</title>
        <authorList>
            <person name="Ling H.Q."/>
            <person name="Zhao S."/>
            <person name="Liu D."/>
            <person name="Wang J."/>
            <person name="Sun H."/>
            <person name="Zhang C."/>
            <person name="Fan H."/>
            <person name="Li D."/>
            <person name="Dong L."/>
            <person name="Tao Y."/>
            <person name="Gao C."/>
            <person name="Wu H."/>
            <person name="Li Y."/>
            <person name="Cui Y."/>
            <person name="Guo X."/>
            <person name="Zheng S."/>
            <person name="Wang B."/>
            <person name="Yu K."/>
            <person name="Liang Q."/>
            <person name="Yang W."/>
            <person name="Lou X."/>
            <person name="Chen J."/>
            <person name="Feng M."/>
            <person name="Jian J."/>
            <person name="Zhang X."/>
            <person name="Luo G."/>
            <person name="Jiang Y."/>
            <person name="Liu J."/>
            <person name="Wang Z."/>
            <person name="Sha Y."/>
            <person name="Zhang B."/>
            <person name="Wu H."/>
            <person name="Tang D."/>
            <person name="Shen Q."/>
            <person name="Xue P."/>
            <person name="Zou S."/>
            <person name="Wang X."/>
            <person name="Liu X."/>
            <person name="Wang F."/>
            <person name="Yang Y."/>
            <person name="An X."/>
            <person name="Dong Z."/>
            <person name="Zhang K."/>
            <person name="Zhang X."/>
            <person name="Luo M.C."/>
            <person name="Dvorak J."/>
            <person name="Tong Y."/>
            <person name="Wang J."/>
            <person name="Yang H."/>
            <person name="Li Z."/>
            <person name="Wang D."/>
            <person name="Zhang A."/>
            <person name="Wang J."/>
        </authorList>
    </citation>
    <scope>NUCLEOTIDE SEQUENCE</scope>
</reference>
<dbReference type="InterPro" id="IPR005174">
    <property type="entry name" value="KIB1-4_b-propeller"/>
</dbReference>
<feature type="domain" description="KIB1-4 beta-propeller" evidence="1">
    <location>
        <begin position="95"/>
        <end position="340"/>
    </location>
</feature>